<keyword evidence="2" id="KW-1185">Reference proteome</keyword>
<dbReference type="EMBL" id="JASSZA010000005">
    <property type="protein sequence ID" value="KAK2109582.1"/>
    <property type="molecule type" value="Genomic_DNA"/>
</dbReference>
<gene>
    <name evidence="1" type="ORF">P7K49_009328</name>
</gene>
<accession>A0ABQ9VMS4</accession>
<name>A0ABQ9VMS4_SAGOE</name>
<feature type="non-terminal residue" evidence="1">
    <location>
        <position position="128"/>
    </location>
</feature>
<organism evidence="1 2">
    <name type="scientific">Saguinus oedipus</name>
    <name type="common">Cotton-top tamarin</name>
    <name type="synonym">Oedipomidas oedipus</name>
    <dbReference type="NCBI Taxonomy" id="9490"/>
    <lineage>
        <taxon>Eukaryota</taxon>
        <taxon>Metazoa</taxon>
        <taxon>Chordata</taxon>
        <taxon>Craniata</taxon>
        <taxon>Vertebrata</taxon>
        <taxon>Euteleostomi</taxon>
        <taxon>Mammalia</taxon>
        <taxon>Eutheria</taxon>
        <taxon>Euarchontoglires</taxon>
        <taxon>Primates</taxon>
        <taxon>Haplorrhini</taxon>
        <taxon>Platyrrhini</taxon>
        <taxon>Cebidae</taxon>
        <taxon>Callitrichinae</taxon>
        <taxon>Saguinus</taxon>
    </lineage>
</organism>
<evidence type="ECO:0000313" key="2">
    <source>
        <dbReference type="Proteomes" id="UP001266305"/>
    </source>
</evidence>
<sequence>MEPEKNGSEVLPVASHCVFRKAKWSPLKPPEPASWPIRWHSTTEIKTNFMTVVQIIKSLAGFPSKMKARLLSEVYNLVINVSFGLKHLRLGFCLEHITTLLEKNGLRVVLPCLSTRGTDGFQLACLFH</sequence>
<protein>
    <submittedName>
        <fullName evidence="1">Uncharacterized protein</fullName>
    </submittedName>
</protein>
<proteinExistence type="predicted"/>
<dbReference type="Proteomes" id="UP001266305">
    <property type="component" value="Unassembled WGS sequence"/>
</dbReference>
<reference evidence="1 2" key="1">
    <citation type="submission" date="2023-05" db="EMBL/GenBank/DDBJ databases">
        <title>B98-5 Cell Line De Novo Hybrid Assembly: An Optical Mapping Approach.</title>
        <authorList>
            <person name="Kananen K."/>
            <person name="Auerbach J.A."/>
            <person name="Kautto E."/>
            <person name="Blachly J.S."/>
        </authorList>
    </citation>
    <scope>NUCLEOTIDE SEQUENCE [LARGE SCALE GENOMIC DNA]</scope>
    <source>
        <strain evidence="1">B95-8</strain>
        <tissue evidence="1">Cell line</tissue>
    </source>
</reference>
<evidence type="ECO:0000313" key="1">
    <source>
        <dbReference type="EMBL" id="KAK2109582.1"/>
    </source>
</evidence>
<comment type="caution">
    <text evidence="1">The sequence shown here is derived from an EMBL/GenBank/DDBJ whole genome shotgun (WGS) entry which is preliminary data.</text>
</comment>